<feature type="compositionally biased region" description="Polar residues" evidence="2">
    <location>
        <begin position="1939"/>
        <end position="1949"/>
    </location>
</feature>
<evidence type="ECO:0000313" key="3">
    <source>
        <dbReference type="EMBL" id="DBA23673.1"/>
    </source>
</evidence>
<evidence type="ECO:0008006" key="5">
    <source>
        <dbReference type="Google" id="ProtNLM"/>
    </source>
</evidence>
<feature type="compositionally biased region" description="Basic and acidic residues" evidence="2">
    <location>
        <begin position="2398"/>
        <end position="2410"/>
    </location>
</feature>
<dbReference type="PANTHER" id="PTHR14492:SF4">
    <property type="entry name" value="CILIOGENESIS AND PLANAR POLARITY EFFECTOR 1"/>
    <property type="match status" value="1"/>
</dbReference>
<feature type="compositionally biased region" description="Basic residues" evidence="2">
    <location>
        <begin position="2971"/>
        <end position="2983"/>
    </location>
</feature>
<reference evidence="3" key="1">
    <citation type="thesis" date="2020" institute="ProQuest LLC" country="789 East Eisenhower Parkway, Ann Arbor, MI, USA">
        <title>Comparative Genomics and Chromosome Evolution.</title>
        <authorList>
            <person name="Mudd A.B."/>
        </authorList>
    </citation>
    <scope>NUCLEOTIDE SEQUENCE</scope>
    <source>
        <strain evidence="3">1538</strain>
        <tissue evidence="3">Blood</tissue>
    </source>
</reference>
<keyword evidence="4" id="KW-1185">Reference proteome</keyword>
<accession>A0AAV3AE56</accession>
<dbReference type="PANTHER" id="PTHR14492">
    <property type="entry name" value="JBTS17"/>
    <property type="match status" value="1"/>
</dbReference>
<keyword evidence="1" id="KW-0677">Repeat</keyword>
<feature type="compositionally biased region" description="Basic and acidic residues" evidence="2">
    <location>
        <begin position="1814"/>
        <end position="1828"/>
    </location>
</feature>
<feature type="region of interest" description="Disordered" evidence="2">
    <location>
        <begin position="2913"/>
        <end position="2939"/>
    </location>
</feature>
<feature type="region of interest" description="Disordered" evidence="2">
    <location>
        <begin position="2731"/>
        <end position="2750"/>
    </location>
</feature>
<proteinExistence type="predicted"/>
<feature type="compositionally biased region" description="Polar residues" evidence="2">
    <location>
        <begin position="2888"/>
        <end position="2901"/>
    </location>
</feature>
<feature type="region of interest" description="Disordered" evidence="2">
    <location>
        <begin position="1841"/>
        <end position="1949"/>
    </location>
</feature>
<dbReference type="EMBL" id="DYDO01000006">
    <property type="protein sequence ID" value="DBA23673.1"/>
    <property type="molecule type" value="Genomic_DNA"/>
</dbReference>
<feature type="region of interest" description="Disordered" evidence="2">
    <location>
        <begin position="2971"/>
        <end position="2997"/>
    </location>
</feature>
<feature type="compositionally biased region" description="Polar residues" evidence="2">
    <location>
        <begin position="1905"/>
        <end position="1914"/>
    </location>
</feature>
<dbReference type="GO" id="GO:0035869">
    <property type="term" value="C:ciliary transition zone"/>
    <property type="evidence" value="ECO:0007669"/>
    <property type="project" value="TreeGrafter"/>
</dbReference>
<evidence type="ECO:0000313" key="4">
    <source>
        <dbReference type="Proteomes" id="UP001181693"/>
    </source>
</evidence>
<feature type="region of interest" description="Disordered" evidence="2">
    <location>
        <begin position="2049"/>
        <end position="2104"/>
    </location>
</feature>
<feature type="region of interest" description="Disordered" evidence="2">
    <location>
        <begin position="2772"/>
        <end position="2799"/>
    </location>
</feature>
<feature type="compositionally biased region" description="Polar residues" evidence="2">
    <location>
        <begin position="2841"/>
        <end position="2869"/>
    </location>
</feature>
<feature type="compositionally biased region" description="Polar residues" evidence="2">
    <location>
        <begin position="2067"/>
        <end position="2086"/>
    </location>
</feature>
<sequence length="3063" mass="344118">MEVSLEVLLSTSIKRKKPCARLCWLGQEKESVFLVDDNRISEINLRSGIVKKPLLKKSSIVTLATSSNGAWLAALNVSGELSLWSKDLGCLLTVPAITDISQLISLAQETSLKLYLYVSGDGSRVLLATHTGCVYLWENTEENYWPNLQKTRTLSGRWNKIEPHDTVMFPSTADKDATVNAIFLKSEVLGDSFLCVFVFYSASRLMMTFFSLRWIEGDQKYNSVYPFHVHWSQQDCVLDTIYPTCEPVKSRGALVAAFSKDGLILALAINQKDPKATGVIFVNTMNFVTVCGSLQGCSSKNQQIPTRYLRSYWVGDMSWTSDSLFLACVLKRGSLLILTRLGELLTLTTSGCSVEFGPAEFIPLHPLITYRPPVPVLESHNANDSLGSVASEADLMRQRFSVTCHPCLPYFIVSDGYMVTALRFAQNMSPHYFLKSLLLDSAQRLENIRQSLPGKSHTNGIKLRSLSSLKATLLKDTDKLPSVHSAVPSFLQDEEEICNHMEKLLQDDDAESDDQEAYIAPSDSTFGRADQGRLEFASMFDTLHASDHSMVKSDILRELRQIRKTLLTAWATGVTMRNIADLDSLLQYTVGCLVHFLSLLQSPKCPTLKSDKRSKALGKGDTRWSSYFGVLHQCLTVLFWDVWPRQACGHMIKLSAEVIKLILFQHTQLYSKNLLEGFCLLRMVSQNLATIYGLCFESVSAGFSATSQGDMAHPDIVKTPLFEALTQPFNGSPVCYIFKESPNVLTCRRKSEKRLTVLWRLLYNQTLWYQTRLRKQSLNQSMQLSPGVQREEKAIGALLCHIQAELQSANQHLCQTLCLLPVTGEEYFLFGSYNDSIEFWKKELLEASLQGGSRAGLFQTRYYLAILYCHLYHYNLNDAQGLCDLLVRKLLRQSDLLAEEEQGKEFDEKIYPEAALAVIQSMGRFMAAYFTNQLLYVFPPHNVCVLAPLHIPIDRFPRVITLQHSIVASAARDQNLSSVWTVEYALDLLLIGGLIPEAAWLANKLGDWKMAVSMVVAYNLHLKSIPDQSKEKLPSMPLYLSPAYIFQEKLQTFLGHPPHLEGLEKKHIETKQFTDPIEEEDADVLFNSVQEMLKAAVMADAEIVTETLRKLIDSAKGLIGKLPGLVPERLYLPAPPLYCPQPSSVSEEDPSDLLLQIEKQCRQKLSGVLQRILLMLRAAHCSLPAAQWYIKQIKRARKIMQKIRAKGALPPLSPLPEALLNYSNSKTVFFKPGASGDSISCSVVGCFRELCALCWMLHVRERLSLSCRKYQKARDSGKLFKSSDEYDSCATEHCFETLEWACRMLPFTRVANCEELIQDIILSLISELPPVKKVAEIMVKAFPRSDDVRVPLREKFQSVQQRLRHSMIKGREGQEMMSVVTHNVQRVRVKALKRIQRNIGPVEMHVWEPPLDENTEDESHYYDRYSLGTSLSRSTPTDLGKIYSDTDTLSDTFLNSIAEDRTEGHTLFSKPILSSMPNKVIKEKMKERNEMPNENGPTLPKVGTWEFECDDEEYTNFLDLFLSYLLERDLLHSNEPGVPFLTSFGQHLQEHELNSLAFDVHTTLKRKLGRPEIKSVFRAGSSYKVNVEPRNDSAVDGTLAQTQGTAEPSPVCLTVVLGKPIPSADKYFHKVRSRSIKNGLFGLQDQKTQKCHEDDCNLTFSGYTFDHYSYSLFQNKPCTPSEELRAELQAKYSNETKLVEWMIRWSDRRLFWSTGKAELCHIGSNTAIRVKASSAAILTSIWLLEKPYLVPPRQFIVAPVVQHAVKPVLKREASIEGDNSESERGSLSVVPEENEELLEEIDSRASSKESTISCDRRPERKLETLQDKSIDDKSVLSDYPLLEQIPVPSETEDDQLDTQRSPNISVSIRPVPMQVEDVCSDTEQNADDPEKSFVEERPEKMQSEPAISTSSPLLQPSPNTTNVPPPPAPSTSLPQSTANGDQSMQPANTSEAVRQLFQDEMFRLLQRAPEINVPSNQDNESERIPASLGLLSSAPRQALPLIAPESPQRKATNLHPPPRSSNFEGFPLLKLHTAPTLMSLNLLSGAQVKQSLKSRDRPPLREAWGPTNDSNRQHSYQSSSPLNQPPSHHRGSSGKAGKRTEEAPRTLEVKQQFKHSAVNLSKANLQIYQTSLKSEETQWRPDESLLQVLKRNTGMPLLRLRTDPALFLPSMPNPSLTLSMMPPQAGKSDQFRGPPMAGFTLLKANLPQQTQDLQIIPTPRLIPLQNLIAFERDAAKRVELGNMQLLKANIQPFEEVGILGDSIKRQKRRTLKEKGEKKTSVTFRPENSIIITPNNFDDVVQNEKITPDEPNLKESNEFVIPLGSFEQELTDQIPAPMLPTMAELHYLASLTKRPPEVQDAFTNTDSASKSFMSTGTSCEAFSNNVVVAASPPASADPSESRKPLDGEDKRREQLPSYHMATSALPADGLLADHPLKMPPELFLNLPYEEQKMFQKKDILPTHVEEHLLPDLNIMDLDEEEIPRHVPIIEEKLPSSADLHLLAASKKNALPKELLSSTEIYSSDIFQSQPRLEDVQRSAVEGYILPEHSADVMPAREPVPRIWTPRGQENNDAFYRLKEMDAQLRALQNMAASMEKDFANTELLVNTIENLSTALDPEPEKVHPPRKPAVPGRELTVNEMILEEFEEEEEFTLPSPRAIRLIEQPPEVFTAGKPSARPPADALENKHVMNKSTVSEQLQMTGLSDIADILTDLMDGGVSASELGLTESQAQAISRQRLQNTSKRNPKDRAELRIWMKKKQRERLAEHKKKLEELREREHKPFQSQHTTNTPVTSKSLQQTKRLKNEKDCILLSEHHSHRVSEALNLMQEMLSDAHQIPPGSTKPSTSQTSLSMQRAAQPSSTWSRTQAHSVSIGHTRKSRSPSRAGALHSNSTSSPLQTQMRGTATFVLPKSTSEPVLRPRSVPSYAPNRRYDPTLPGDRISQITRRGMLSGRNRTDINCKTPKPILKTTKKLHKPLHQGKRSKATSPQSAVQEEEYDRDIVSPWELPEEIHRILYSSQNSISQGIQDAGDGFHNDNASDSTGSILSKLDWKAIEDLVASVGST</sequence>
<feature type="compositionally biased region" description="Polar residues" evidence="2">
    <location>
        <begin position="2781"/>
        <end position="2799"/>
    </location>
</feature>
<comment type="caution">
    <text evidence="3">The sequence shown here is derived from an EMBL/GenBank/DDBJ whole genome shotgun (WGS) entry which is preliminary data.</text>
</comment>
<feature type="compositionally biased region" description="Basic and acidic residues" evidence="2">
    <location>
        <begin position="1888"/>
        <end position="1902"/>
    </location>
</feature>
<evidence type="ECO:0000256" key="2">
    <source>
        <dbReference type="SAM" id="MobiDB-lite"/>
    </source>
</evidence>
<feature type="compositionally biased region" description="Polar residues" evidence="2">
    <location>
        <begin position="2731"/>
        <end position="2742"/>
    </location>
</feature>
<feature type="region of interest" description="Disordered" evidence="2">
    <location>
        <begin position="2834"/>
        <end position="2901"/>
    </location>
</feature>
<feature type="compositionally biased region" description="Acidic residues" evidence="2">
    <location>
        <begin position="1878"/>
        <end position="1887"/>
    </location>
</feature>
<dbReference type="Pfam" id="PF15392">
    <property type="entry name" value="Joubert"/>
    <property type="match status" value="1"/>
</dbReference>
<protein>
    <recommendedName>
        <fullName evidence="5">Ciliogenesis and planar polarity effector 1</fullName>
    </recommendedName>
</protein>
<dbReference type="InterPro" id="IPR036322">
    <property type="entry name" value="WD40_repeat_dom_sf"/>
</dbReference>
<feature type="region of interest" description="Disordered" evidence="2">
    <location>
        <begin position="1772"/>
        <end position="1828"/>
    </location>
</feature>
<gene>
    <name evidence="3" type="ORF">GDO54_014565</name>
</gene>
<feature type="region of interest" description="Disordered" evidence="2">
    <location>
        <begin position="2389"/>
        <end position="2410"/>
    </location>
</feature>
<evidence type="ECO:0000256" key="1">
    <source>
        <dbReference type="ARBA" id="ARBA00022737"/>
    </source>
</evidence>
<organism evidence="3 4">
    <name type="scientific">Pyxicephalus adspersus</name>
    <name type="common">African bullfrog</name>
    <dbReference type="NCBI Taxonomy" id="30357"/>
    <lineage>
        <taxon>Eukaryota</taxon>
        <taxon>Metazoa</taxon>
        <taxon>Chordata</taxon>
        <taxon>Craniata</taxon>
        <taxon>Vertebrata</taxon>
        <taxon>Euteleostomi</taxon>
        <taxon>Amphibia</taxon>
        <taxon>Batrachia</taxon>
        <taxon>Anura</taxon>
        <taxon>Neobatrachia</taxon>
        <taxon>Ranoidea</taxon>
        <taxon>Pyxicephalidae</taxon>
        <taxon>Pyxicephalinae</taxon>
        <taxon>Pyxicephalus</taxon>
    </lineage>
</organism>
<dbReference type="GO" id="GO:0060271">
    <property type="term" value="P:cilium assembly"/>
    <property type="evidence" value="ECO:0007669"/>
    <property type="project" value="TreeGrafter"/>
</dbReference>
<name>A0AAV3AE56_PYXAD</name>
<dbReference type="SUPFAM" id="SSF50978">
    <property type="entry name" value="WD40 repeat-like"/>
    <property type="match status" value="1"/>
</dbReference>
<dbReference type="InterPro" id="IPR028236">
    <property type="entry name" value="CPLANE1"/>
</dbReference>
<dbReference type="Proteomes" id="UP001181693">
    <property type="component" value="Unassembled WGS sequence"/>
</dbReference>